<dbReference type="Gene3D" id="1.10.10.10">
    <property type="entry name" value="Winged helix-like DNA-binding domain superfamily/Winged helix DNA-binding domain"/>
    <property type="match status" value="1"/>
</dbReference>
<dbReference type="GO" id="GO:0016973">
    <property type="term" value="P:poly(A)+ mRNA export from nucleus"/>
    <property type="evidence" value="ECO:0007669"/>
    <property type="project" value="TreeGrafter"/>
</dbReference>
<dbReference type="FunFam" id="1.10.10.10:FF:000146">
    <property type="entry name" value="PCI domain-containing protein 2 homolog"/>
    <property type="match status" value="1"/>
</dbReference>
<dbReference type="GO" id="GO:0003690">
    <property type="term" value="F:double-stranded DNA binding"/>
    <property type="evidence" value="ECO:0007669"/>
    <property type="project" value="InterPro"/>
</dbReference>
<dbReference type="InterPro" id="IPR000717">
    <property type="entry name" value="PCI_dom"/>
</dbReference>
<reference evidence="6 7" key="1">
    <citation type="journal article" date="2017" name="Curr. Biol.">
        <title>Genome architecture and evolution of a unichromosomal asexual nematode.</title>
        <authorList>
            <person name="Fradin H."/>
            <person name="Zegar C."/>
            <person name="Gutwein M."/>
            <person name="Lucas J."/>
            <person name="Kovtun M."/>
            <person name="Corcoran D."/>
            <person name="Baugh L.R."/>
            <person name="Kiontke K."/>
            <person name="Gunsalus K."/>
            <person name="Fitch D.H."/>
            <person name="Piano F."/>
        </authorList>
    </citation>
    <scope>NUCLEOTIDE SEQUENCE [LARGE SCALE GENOMIC DNA]</scope>
    <source>
        <strain evidence="6">PF1309</strain>
    </source>
</reference>
<evidence type="ECO:0000256" key="4">
    <source>
        <dbReference type="SAM" id="MobiDB-lite"/>
    </source>
</evidence>
<dbReference type="PANTHER" id="PTHR12732:SF0">
    <property type="entry name" value="PCI DOMAIN-CONTAINING PROTEIN 2"/>
    <property type="match status" value="1"/>
</dbReference>
<protein>
    <recommendedName>
        <fullName evidence="3">PCI domain-containing protein 2 homolog</fullName>
    </recommendedName>
    <alternativeName>
        <fullName evidence="2">CSN12-like protein</fullName>
    </alternativeName>
</protein>
<dbReference type="InterPro" id="IPR045114">
    <property type="entry name" value="Csn12-like"/>
</dbReference>
<dbReference type="GO" id="GO:0003723">
    <property type="term" value="F:RNA binding"/>
    <property type="evidence" value="ECO:0007669"/>
    <property type="project" value="InterPro"/>
</dbReference>
<dbReference type="SMART" id="SM00753">
    <property type="entry name" value="PAM"/>
    <property type="match status" value="1"/>
</dbReference>
<dbReference type="Pfam" id="PF01399">
    <property type="entry name" value="PCI"/>
    <property type="match status" value="1"/>
</dbReference>
<dbReference type="PROSITE" id="PS50250">
    <property type="entry name" value="PCI"/>
    <property type="match status" value="1"/>
</dbReference>
<accession>A0A2A2M0Y8</accession>
<dbReference type="STRING" id="2018661.A0A2A2M0Y8"/>
<evidence type="ECO:0000313" key="6">
    <source>
        <dbReference type="EMBL" id="PAV92069.1"/>
    </source>
</evidence>
<gene>
    <name evidence="6" type="ORF">WR25_17782</name>
</gene>
<dbReference type="AlphaFoldDB" id="A0A2A2M0Y8"/>
<proteinExistence type="inferred from homology"/>
<evidence type="ECO:0000256" key="3">
    <source>
        <dbReference type="ARBA" id="ARBA00072421"/>
    </source>
</evidence>
<evidence type="ECO:0000259" key="5">
    <source>
        <dbReference type="PROSITE" id="PS50250"/>
    </source>
</evidence>
<evidence type="ECO:0000256" key="1">
    <source>
        <dbReference type="ARBA" id="ARBA00025771"/>
    </source>
</evidence>
<dbReference type="InterPro" id="IPR036388">
    <property type="entry name" value="WH-like_DNA-bd_sf"/>
</dbReference>
<organism evidence="6 7">
    <name type="scientific">Diploscapter pachys</name>
    <dbReference type="NCBI Taxonomy" id="2018661"/>
    <lineage>
        <taxon>Eukaryota</taxon>
        <taxon>Metazoa</taxon>
        <taxon>Ecdysozoa</taxon>
        <taxon>Nematoda</taxon>
        <taxon>Chromadorea</taxon>
        <taxon>Rhabditida</taxon>
        <taxon>Rhabditina</taxon>
        <taxon>Rhabditomorpha</taxon>
        <taxon>Rhabditoidea</taxon>
        <taxon>Rhabditidae</taxon>
        <taxon>Diploscapter</taxon>
    </lineage>
</organism>
<comment type="similarity">
    <text evidence="1">Belongs to the CSN12 family.</text>
</comment>
<dbReference type="EMBL" id="LIAE01006271">
    <property type="protein sequence ID" value="PAV92069.1"/>
    <property type="molecule type" value="Genomic_DNA"/>
</dbReference>
<feature type="domain" description="PCI" evidence="5">
    <location>
        <begin position="266"/>
        <end position="447"/>
    </location>
</feature>
<dbReference type="GO" id="GO:0006368">
    <property type="term" value="P:transcription elongation by RNA polymerase II"/>
    <property type="evidence" value="ECO:0007669"/>
    <property type="project" value="TreeGrafter"/>
</dbReference>
<dbReference type="Proteomes" id="UP000218231">
    <property type="component" value="Unassembled WGS sequence"/>
</dbReference>
<comment type="caution">
    <text evidence="6">The sequence shown here is derived from an EMBL/GenBank/DDBJ whole genome shotgun (WGS) entry which is preliminary data.</text>
</comment>
<dbReference type="GO" id="GO:0070390">
    <property type="term" value="C:transcription export complex 2"/>
    <property type="evidence" value="ECO:0007669"/>
    <property type="project" value="TreeGrafter"/>
</dbReference>
<sequence length="456" mass="53813">MLDIDKSRATERDKREKFHQTDVQVRESAREGMINWEKRMEVANRISDVRDYFRLLHEVLVETDWEQCELHAHFFSIQGPHATLPFLHIENYEDRYDRAYLEDDGFDQIVCLHLQALYYIHVAENLENAYATQTQIMQVFNKEVIQKKKEENWFMPIFYQLCTDLRTLAKKVDDMTVKEDDDEGETETTYYEQSASYIMEAFRACVSDVRNDPGTSKKVAILNMTNQLFRIYFKINKLNLLKPLIRAVENAQQSGLYDSFSMADKVSFNYFLGRKAMFDAKLALAESSLLYAFRNCPPEYVENKRRILIYLIPVKMFLGQMPKKELLHKYELDQFVQIVEAVRIGNVKKLDEALWRDEAFFIQCGIYLMLEKLRAIAFRKLFKFCSVLMENHMIHLDVFLTALRLQNVTDIDCDELECIIANLIYDGRIKGYLSHQHKKLVLSKKEAFPPLSSIYM</sequence>
<dbReference type="OrthoDB" id="10252687at2759"/>
<dbReference type="GO" id="GO:0000973">
    <property type="term" value="P:post-transcriptional tethering of RNA polymerase II gene DNA at nuclear periphery"/>
    <property type="evidence" value="ECO:0007669"/>
    <property type="project" value="TreeGrafter"/>
</dbReference>
<feature type="region of interest" description="Disordered" evidence="4">
    <location>
        <begin position="1"/>
        <end position="21"/>
    </location>
</feature>
<keyword evidence="7" id="KW-1185">Reference proteome</keyword>
<evidence type="ECO:0000313" key="7">
    <source>
        <dbReference type="Proteomes" id="UP000218231"/>
    </source>
</evidence>
<name>A0A2A2M0Y8_9BILA</name>
<dbReference type="PANTHER" id="PTHR12732">
    <property type="entry name" value="UNCHARACTERIZED PROTEASOME COMPONENT REGION PCI-CONTAINING"/>
    <property type="match status" value="1"/>
</dbReference>
<evidence type="ECO:0000256" key="2">
    <source>
        <dbReference type="ARBA" id="ARBA00033214"/>
    </source>
</evidence>